<proteinExistence type="predicted"/>
<name>Q03FU7_PEDPA</name>
<accession>Q03FU7</accession>
<gene>
    <name evidence="1" type="ordered locus">PEPE_0866</name>
</gene>
<protein>
    <submittedName>
        <fullName evidence="1">Uncharacterized protein</fullName>
    </submittedName>
</protein>
<evidence type="ECO:0000313" key="2">
    <source>
        <dbReference type="Proteomes" id="UP000000773"/>
    </source>
</evidence>
<dbReference type="Proteomes" id="UP000000773">
    <property type="component" value="Chromosome"/>
</dbReference>
<sequence length="24" mass="2628">MNHQVKYFANVNVTTTTSTTILSG</sequence>
<dbReference type="HOGENOM" id="CLU_3421105_0_0_9"/>
<dbReference type="EMBL" id="CP000422">
    <property type="protein sequence ID" value="ABJ67925.1"/>
    <property type="molecule type" value="Genomic_DNA"/>
</dbReference>
<evidence type="ECO:0000313" key="1">
    <source>
        <dbReference type="EMBL" id="ABJ67925.1"/>
    </source>
</evidence>
<dbReference type="KEGG" id="ppe:PEPE_0866"/>
<organism evidence="1 2">
    <name type="scientific">Pediococcus pentosaceus (strain ATCC 25745 / CCUG 21536 / LMG 10740 / 183-1w)</name>
    <dbReference type="NCBI Taxonomy" id="278197"/>
    <lineage>
        <taxon>Bacteria</taxon>
        <taxon>Bacillati</taxon>
        <taxon>Bacillota</taxon>
        <taxon>Bacilli</taxon>
        <taxon>Lactobacillales</taxon>
        <taxon>Lactobacillaceae</taxon>
        <taxon>Pediococcus</taxon>
    </lineage>
</organism>
<reference evidence="1 2" key="1">
    <citation type="journal article" date="2006" name="Proc. Natl. Acad. Sci. U.S.A.">
        <title>Comparative genomics of the lactic acid bacteria.</title>
        <authorList>
            <person name="Makarova K."/>
            <person name="Slesarev A."/>
            <person name="Wolf Y."/>
            <person name="Sorokin A."/>
            <person name="Mirkin B."/>
            <person name="Koonin E."/>
            <person name="Pavlov A."/>
            <person name="Pavlova N."/>
            <person name="Karamychev V."/>
            <person name="Polouchine N."/>
            <person name="Shakhova V."/>
            <person name="Grigoriev I."/>
            <person name="Lou Y."/>
            <person name="Rohksar D."/>
            <person name="Lucas S."/>
            <person name="Huang K."/>
            <person name="Goodstein D.M."/>
            <person name="Hawkins T."/>
            <person name="Plengvidhya V."/>
            <person name="Welker D."/>
            <person name="Hughes J."/>
            <person name="Goh Y."/>
            <person name="Benson A."/>
            <person name="Baldwin K."/>
            <person name="Lee J.H."/>
            <person name="Diaz-Muniz I."/>
            <person name="Dosti B."/>
            <person name="Smeianov V."/>
            <person name="Wechter W."/>
            <person name="Barabote R."/>
            <person name="Lorca G."/>
            <person name="Altermann E."/>
            <person name="Barrangou R."/>
            <person name="Ganesan B."/>
            <person name="Xie Y."/>
            <person name="Rawsthorne H."/>
            <person name="Tamir D."/>
            <person name="Parker C."/>
            <person name="Breidt F."/>
            <person name="Broadbent J."/>
            <person name="Hutkins R."/>
            <person name="O'Sullivan D."/>
            <person name="Steele J."/>
            <person name="Unlu G."/>
            <person name="Saier M."/>
            <person name="Klaenhammer T."/>
            <person name="Richardson P."/>
            <person name="Kozyavkin S."/>
            <person name="Weimer B."/>
            <person name="Mills D."/>
        </authorList>
    </citation>
    <scope>NUCLEOTIDE SEQUENCE [LARGE SCALE GENOMIC DNA]</scope>
    <source>
        <strain evidence="2">ATCC 25745 / CCUG 21536 / LMG 10740 / 183-1w</strain>
    </source>
</reference>
<dbReference type="STRING" id="278197.PEPE_0866"/>
<dbReference type="AlphaFoldDB" id="Q03FU7"/>